<feature type="region of interest" description="Disordered" evidence="1">
    <location>
        <begin position="407"/>
        <end position="428"/>
    </location>
</feature>
<evidence type="ECO:0000313" key="4">
    <source>
        <dbReference type="Proteomes" id="UP000292385"/>
    </source>
</evidence>
<evidence type="ECO:0000256" key="2">
    <source>
        <dbReference type="SAM" id="Phobius"/>
    </source>
</evidence>
<gene>
    <name evidence="3" type="ORF">E0H58_20515</name>
</gene>
<evidence type="ECO:0000313" key="3">
    <source>
        <dbReference type="EMBL" id="TCC22769.1"/>
    </source>
</evidence>
<sequence length="463" mass="48433">MTGGLPPHVHQVPGKRRRLVVALGALAALFVAAVVVAGVVVGPSIRRDKPPADYTKDGVTVRGVAGSERLLKPWVGDSGQNKFSFVWTPETGSISFRVYCSGAAETKVVLVKFGDWHIAEARCIGGWVDGEARLAADSPAWLGRPLGKPVEVSGELIDAKSRQAFAGPGARIAVGIYASPETGTDPDLGVPSRVVPADPGAYVKDGITYRSTVGGDALLGAAVGSTEVRVRVAAPEEAFLNLRLFCTANRGAFDGKYQVSIQTVVKSSLMETSPTETYCDASSTDAGTDTQMGLGSEGEPGEQIEIIARIIPYDPGTPPVPAHTLLGLGVYEEGPQRKAGDVRLDERIEVLGNGYQLAEVQTVSPETGQVSIATPANRPFVLRYGSSPLSEVDEDVDAILSLRGTKTEVDGSSGHNGALGLSTRPCPAGPSDRATLTLTHGKPATAANYPKEEVLVVALYVPS</sequence>
<comment type="caution">
    <text evidence="3">The sequence shown here is derived from an EMBL/GenBank/DDBJ whole genome shotgun (WGS) entry which is preliminary data.</text>
</comment>
<keyword evidence="4" id="KW-1185">Reference proteome</keyword>
<keyword evidence="2" id="KW-1133">Transmembrane helix</keyword>
<dbReference type="RefSeq" id="WP_131463003.1">
    <property type="nucleotide sequence ID" value="NZ_SJJY01000004.1"/>
</dbReference>
<reference evidence="3 4" key="1">
    <citation type="submission" date="2019-02" db="EMBL/GenBank/DDBJ databases">
        <title>Kribbella capetownensis sp. nov. and Kribbella speibonae sp. nov., isolated from soil.</title>
        <authorList>
            <person name="Curtis S.M."/>
            <person name="Norton I."/>
            <person name="Everest G.J."/>
            <person name="Meyers P.R."/>
        </authorList>
    </citation>
    <scope>NUCLEOTIDE SEQUENCE [LARGE SCALE GENOMIC DNA]</scope>
    <source>
        <strain evidence="3 4">SK5</strain>
    </source>
</reference>
<dbReference type="Proteomes" id="UP000292385">
    <property type="component" value="Unassembled WGS sequence"/>
</dbReference>
<protein>
    <submittedName>
        <fullName evidence="3">Uncharacterized protein</fullName>
    </submittedName>
</protein>
<name>A0ABY2A2Z3_9ACTN</name>
<keyword evidence="2" id="KW-0812">Transmembrane</keyword>
<feature type="transmembrane region" description="Helical" evidence="2">
    <location>
        <begin position="20"/>
        <end position="41"/>
    </location>
</feature>
<keyword evidence="2" id="KW-0472">Membrane</keyword>
<proteinExistence type="predicted"/>
<evidence type="ECO:0000256" key="1">
    <source>
        <dbReference type="SAM" id="MobiDB-lite"/>
    </source>
</evidence>
<accession>A0ABY2A2Z3</accession>
<dbReference type="EMBL" id="SJJY01000004">
    <property type="protein sequence ID" value="TCC22769.1"/>
    <property type="molecule type" value="Genomic_DNA"/>
</dbReference>
<organism evidence="3 4">
    <name type="scientific">Kribbella speibonae</name>
    <dbReference type="NCBI Taxonomy" id="1572660"/>
    <lineage>
        <taxon>Bacteria</taxon>
        <taxon>Bacillati</taxon>
        <taxon>Actinomycetota</taxon>
        <taxon>Actinomycetes</taxon>
        <taxon>Propionibacteriales</taxon>
        <taxon>Kribbellaceae</taxon>
        <taxon>Kribbella</taxon>
    </lineage>
</organism>